<evidence type="ECO:0000256" key="1">
    <source>
        <dbReference type="ARBA" id="ARBA00004162"/>
    </source>
</evidence>
<dbReference type="InterPro" id="IPR002068">
    <property type="entry name" value="A-crystallin/Hsp20_dom"/>
</dbReference>
<evidence type="ECO:0000256" key="6">
    <source>
        <dbReference type="SAM" id="MobiDB-lite"/>
    </source>
</evidence>
<sequence length="382" mass="42922">MASGARTPRSRSTRPQASIRPSYETFEPKSEMKEDKAAYFLHIYLPGFVKEKIKIHFLRASRVVKVSGERSLGGNRISNFEQTYSVPEDCEVEKLQGKFELGTLIVTMPKKPINISQVSPKLQAETPQKIPPSPFVSSSDKPVLDQPKPKEVAMPPKSPIPRMEQGEKYFGDMSPRPKSVQEEPMLKSSPVFASTPIKETGKSQKGQEEIIEPKPTSTIMSHDRKIEHEKEEENKQNDIATYIEKVKKRIHEKEDKVDWNNLDQRIKSGQRYINHNEVWKGAEILKTRPKEGAGSIVPKEKVKETTNSNIDKGKRKEDDEMYTIGKGIKEVVASAAEVVTKIGEGKLNEEEKPLVANMGAAILVIMALGAYVTYKFTSSTKA</sequence>
<evidence type="ECO:0000313" key="10">
    <source>
        <dbReference type="Proteomes" id="UP001374584"/>
    </source>
</evidence>
<feature type="transmembrane region" description="Helical" evidence="7">
    <location>
        <begin position="354"/>
        <end position="374"/>
    </location>
</feature>
<evidence type="ECO:0000256" key="4">
    <source>
        <dbReference type="PROSITE-ProRule" id="PRU00285"/>
    </source>
</evidence>
<evidence type="ECO:0000256" key="2">
    <source>
        <dbReference type="ARBA" id="ARBA00022475"/>
    </source>
</evidence>
<dbReference type="Proteomes" id="UP001374584">
    <property type="component" value="Unassembled WGS sequence"/>
</dbReference>
<name>A0AAN9QGI8_PHACN</name>
<dbReference type="CDD" id="cd06464">
    <property type="entry name" value="ACD_sHsps-like"/>
    <property type="match status" value="1"/>
</dbReference>
<organism evidence="9 10">
    <name type="scientific">Phaseolus coccineus</name>
    <name type="common">Scarlet runner bean</name>
    <name type="synonym">Phaseolus multiflorus</name>
    <dbReference type="NCBI Taxonomy" id="3886"/>
    <lineage>
        <taxon>Eukaryota</taxon>
        <taxon>Viridiplantae</taxon>
        <taxon>Streptophyta</taxon>
        <taxon>Embryophyta</taxon>
        <taxon>Tracheophyta</taxon>
        <taxon>Spermatophyta</taxon>
        <taxon>Magnoliopsida</taxon>
        <taxon>eudicotyledons</taxon>
        <taxon>Gunneridae</taxon>
        <taxon>Pentapetalae</taxon>
        <taxon>rosids</taxon>
        <taxon>fabids</taxon>
        <taxon>Fabales</taxon>
        <taxon>Fabaceae</taxon>
        <taxon>Papilionoideae</taxon>
        <taxon>50 kb inversion clade</taxon>
        <taxon>NPAAA clade</taxon>
        <taxon>indigoferoid/millettioid clade</taxon>
        <taxon>Phaseoleae</taxon>
        <taxon>Phaseolus</taxon>
    </lineage>
</organism>
<accession>A0AAN9QGI8</accession>
<keyword evidence="7" id="KW-0812">Transmembrane</keyword>
<dbReference type="Pfam" id="PF00011">
    <property type="entry name" value="HSP20"/>
    <property type="match status" value="1"/>
</dbReference>
<keyword evidence="2" id="KW-1003">Cell membrane</keyword>
<dbReference type="EMBL" id="JAYMYR010000010">
    <property type="protein sequence ID" value="KAK7334532.1"/>
    <property type="molecule type" value="Genomic_DNA"/>
</dbReference>
<feature type="region of interest" description="Disordered" evidence="6">
    <location>
        <begin position="118"/>
        <end position="162"/>
    </location>
</feature>
<feature type="domain" description="SHSP" evidence="8">
    <location>
        <begin position="21"/>
        <end position="125"/>
    </location>
</feature>
<keyword evidence="7" id="KW-0472">Membrane</keyword>
<reference evidence="9 10" key="1">
    <citation type="submission" date="2024-01" db="EMBL/GenBank/DDBJ databases">
        <title>The genomes of 5 underutilized Papilionoideae crops provide insights into root nodulation and disease resistanc.</title>
        <authorList>
            <person name="Jiang F."/>
        </authorList>
    </citation>
    <scope>NUCLEOTIDE SEQUENCE [LARGE SCALE GENOMIC DNA]</scope>
    <source>
        <strain evidence="9">JINMINGXINNONG_FW02</strain>
        <tissue evidence="9">Leaves</tissue>
    </source>
</reference>
<dbReference type="PROSITE" id="PS01031">
    <property type="entry name" value="SHSP"/>
    <property type="match status" value="1"/>
</dbReference>
<keyword evidence="3" id="KW-0611">Plant defense</keyword>
<dbReference type="Gene3D" id="2.60.40.790">
    <property type="match status" value="1"/>
</dbReference>
<dbReference type="AlphaFoldDB" id="A0AAN9QGI8"/>
<dbReference type="InterPro" id="IPR008978">
    <property type="entry name" value="HSP20-like_chaperone"/>
</dbReference>
<evidence type="ECO:0000256" key="7">
    <source>
        <dbReference type="SAM" id="Phobius"/>
    </source>
</evidence>
<comment type="similarity">
    <text evidence="4 5">Belongs to the small heat shock protein (HSP20) family.</text>
</comment>
<evidence type="ECO:0000256" key="3">
    <source>
        <dbReference type="ARBA" id="ARBA00022821"/>
    </source>
</evidence>
<dbReference type="GO" id="GO:0005886">
    <property type="term" value="C:plasma membrane"/>
    <property type="evidence" value="ECO:0007669"/>
    <property type="project" value="UniProtKB-SubCell"/>
</dbReference>
<dbReference type="PANTHER" id="PTHR43670">
    <property type="entry name" value="HEAT SHOCK PROTEIN 26"/>
    <property type="match status" value="1"/>
</dbReference>
<evidence type="ECO:0000313" key="9">
    <source>
        <dbReference type="EMBL" id="KAK7334532.1"/>
    </source>
</evidence>
<gene>
    <name evidence="9" type="ORF">VNO80_26289</name>
</gene>
<dbReference type="GO" id="GO:0006952">
    <property type="term" value="P:defense response"/>
    <property type="evidence" value="ECO:0007669"/>
    <property type="project" value="UniProtKB-KW"/>
</dbReference>
<evidence type="ECO:0000259" key="8">
    <source>
        <dbReference type="PROSITE" id="PS01031"/>
    </source>
</evidence>
<keyword evidence="7" id="KW-1133">Transmembrane helix</keyword>
<evidence type="ECO:0000256" key="5">
    <source>
        <dbReference type="RuleBase" id="RU003616"/>
    </source>
</evidence>
<protein>
    <recommendedName>
        <fullName evidence="8">SHSP domain-containing protein</fullName>
    </recommendedName>
</protein>
<dbReference type="GO" id="GO:0034605">
    <property type="term" value="P:cellular response to heat"/>
    <property type="evidence" value="ECO:0007669"/>
    <property type="project" value="TreeGrafter"/>
</dbReference>
<comment type="subcellular location">
    <subcellularLocation>
        <location evidence="1">Cell membrane</location>
        <topology evidence="1">Single-pass membrane protein</topology>
    </subcellularLocation>
</comment>
<feature type="region of interest" description="Disordered" evidence="6">
    <location>
        <begin position="1"/>
        <end position="28"/>
    </location>
</feature>
<comment type="caution">
    <text evidence="9">The sequence shown here is derived from an EMBL/GenBank/DDBJ whole genome shotgun (WGS) entry which is preliminary data.</text>
</comment>
<proteinExistence type="inferred from homology"/>
<dbReference type="SUPFAM" id="SSF49764">
    <property type="entry name" value="HSP20-like chaperones"/>
    <property type="match status" value="1"/>
</dbReference>
<dbReference type="PANTHER" id="PTHR43670:SF127">
    <property type="entry name" value="HSP20_ALPHA CRYSTALLIN FAMILY PROTEIN"/>
    <property type="match status" value="1"/>
</dbReference>
<keyword evidence="10" id="KW-1185">Reference proteome</keyword>